<dbReference type="AlphaFoldDB" id="A0A6A4S3Y9"/>
<dbReference type="EMBL" id="VEVO01000018">
    <property type="protein sequence ID" value="KAF0027747.1"/>
    <property type="molecule type" value="Genomic_DNA"/>
</dbReference>
<comment type="caution">
    <text evidence="1">The sequence shown here is derived from an EMBL/GenBank/DDBJ whole genome shotgun (WGS) entry which is preliminary data.</text>
</comment>
<evidence type="ECO:0000313" key="1">
    <source>
        <dbReference type="EMBL" id="KAF0027747.1"/>
    </source>
</evidence>
<organism evidence="1 2">
    <name type="scientific">Scophthalmus maximus</name>
    <name type="common">Turbot</name>
    <name type="synonym">Psetta maxima</name>
    <dbReference type="NCBI Taxonomy" id="52904"/>
    <lineage>
        <taxon>Eukaryota</taxon>
        <taxon>Metazoa</taxon>
        <taxon>Chordata</taxon>
        <taxon>Craniata</taxon>
        <taxon>Vertebrata</taxon>
        <taxon>Euteleostomi</taxon>
        <taxon>Actinopterygii</taxon>
        <taxon>Neopterygii</taxon>
        <taxon>Teleostei</taxon>
        <taxon>Neoteleostei</taxon>
        <taxon>Acanthomorphata</taxon>
        <taxon>Carangaria</taxon>
        <taxon>Pleuronectiformes</taxon>
        <taxon>Pleuronectoidei</taxon>
        <taxon>Scophthalmidae</taxon>
        <taxon>Scophthalmus</taxon>
    </lineage>
</organism>
<evidence type="ECO:0000313" key="2">
    <source>
        <dbReference type="Proteomes" id="UP000438429"/>
    </source>
</evidence>
<accession>A0A6A4S3Y9</accession>
<sequence length="132" mass="15135">MKVTLPLFFRTGIAPHLHSSFGDTGEVQKVKTNTGGEECVFPRKSKILSIMYKTDEMYTAVSWHHQKQEKPVIIKCSCHIVPSDAIQALVRPEKRVRSIRSDPRVRTATAKTKRAFLNRRSVLSPRVLMQRF</sequence>
<proteinExistence type="predicted"/>
<gene>
    <name evidence="1" type="ORF">F2P81_020488</name>
</gene>
<protein>
    <submittedName>
        <fullName evidence="1">Uncharacterized protein</fullName>
    </submittedName>
</protein>
<name>A0A6A4S3Y9_SCOMX</name>
<dbReference type="Proteomes" id="UP000438429">
    <property type="component" value="Unassembled WGS sequence"/>
</dbReference>
<reference evidence="1 2" key="1">
    <citation type="submission" date="2019-06" db="EMBL/GenBank/DDBJ databases">
        <title>Draft genomes of female and male turbot (Scophthalmus maximus).</title>
        <authorList>
            <person name="Xu H."/>
            <person name="Xu X.-W."/>
            <person name="Shao C."/>
            <person name="Chen S."/>
        </authorList>
    </citation>
    <scope>NUCLEOTIDE SEQUENCE [LARGE SCALE GENOMIC DNA]</scope>
    <source>
        <strain evidence="1">Ysfricsl-2016a</strain>
        <tissue evidence="1">Blood</tissue>
    </source>
</reference>